<dbReference type="SUPFAM" id="SSF53756">
    <property type="entry name" value="UDP-Glycosyltransferase/glycogen phosphorylase"/>
    <property type="match status" value="1"/>
</dbReference>
<reference evidence="5 6" key="1">
    <citation type="journal article" date="2012" name="BMC Genomics">
        <title>Complete genome sequence of Saccharothrix espanaensis DSM 44229T and comparison to the other completely sequenced Pseudonocardiaceae.</title>
        <authorList>
            <person name="Strobel T."/>
            <person name="Al-Dilaimi A."/>
            <person name="Blom J."/>
            <person name="Gessner A."/>
            <person name="Kalinowski J."/>
            <person name="Luzhetska M."/>
            <person name="Puhler A."/>
            <person name="Szczepanowski R."/>
            <person name="Bechthold A."/>
            <person name="Ruckert C."/>
        </authorList>
    </citation>
    <scope>NUCLEOTIDE SEQUENCE [LARGE SCALE GENOMIC DNA]</scope>
    <source>
        <strain evidence="6">ATCC 51144 / DSM 44229 / JCM 9112 / NBRC 15066 / NRRL 15764</strain>
    </source>
</reference>
<dbReference type="GO" id="GO:0016757">
    <property type="term" value="F:glycosyltransferase activity"/>
    <property type="evidence" value="ECO:0007669"/>
    <property type="project" value="UniProtKB-KW"/>
</dbReference>
<dbReference type="RefSeq" id="WP_015102207.1">
    <property type="nucleotide sequence ID" value="NC_019673.1"/>
</dbReference>
<dbReference type="HOGENOM" id="CLU_009583_2_3_11"/>
<dbReference type="PATRIC" id="fig|1179773.3.peg.4835"/>
<dbReference type="InterPro" id="IPR028098">
    <property type="entry name" value="Glyco_trans_4-like_N"/>
</dbReference>
<evidence type="ECO:0000256" key="1">
    <source>
        <dbReference type="ARBA" id="ARBA00022676"/>
    </source>
</evidence>
<dbReference type="BioCyc" id="SESP1179773:BN6_RS23325-MONOMER"/>
<dbReference type="AlphaFoldDB" id="K0JWC3"/>
<feature type="domain" description="Glycosyltransferase subfamily 4-like N-terminal" evidence="4">
    <location>
        <begin position="29"/>
        <end position="142"/>
    </location>
</feature>
<keyword evidence="1" id="KW-0328">Glycosyltransferase</keyword>
<protein>
    <submittedName>
        <fullName evidence="5">Glycosyltransferase, family 4</fullName>
    </submittedName>
</protein>
<dbReference type="Gene3D" id="3.40.50.2000">
    <property type="entry name" value="Glycogen Phosphorylase B"/>
    <property type="match status" value="2"/>
</dbReference>
<dbReference type="Pfam" id="PF00534">
    <property type="entry name" value="Glycos_transf_1"/>
    <property type="match status" value="1"/>
</dbReference>
<dbReference type="InterPro" id="IPR001296">
    <property type="entry name" value="Glyco_trans_1"/>
</dbReference>
<feature type="domain" description="Glycosyl transferase family 1" evidence="3">
    <location>
        <begin position="213"/>
        <end position="299"/>
    </location>
</feature>
<dbReference type="Proteomes" id="UP000006281">
    <property type="component" value="Chromosome"/>
</dbReference>
<proteinExistence type="predicted"/>
<dbReference type="OrthoDB" id="3268555at2"/>
<keyword evidence="2 5" id="KW-0808">Transferase</keyword>
<evidence type="ECO:0000259" key="3">
    <source>
        <dbReference type="Pfam" id="PF00534"/>
    </source>
</evidence>
<organism evidence="5 6">
    <name type="scientific">Saccharothrix espanaensis (strain ATCC 51144 / DSM 44229 / JCM 9112 / NBRC 15066 / NRRL 15764)</name>
    <dbReference type="NCBI Taxonomy" id="1179773"/>
    <lineage>
        <taxon>Bacteria</taxon>
        <taxon>Bacillati</taxon>
        <taxon>Actinomycetota</taxon>
        <taxon>Actinomycetes</taxon>
        <taxon>Pseudonocardiales</taxon>
        <taxon>Pseudonocardiaceae</taxon>
        <taxon>Saccharothrix</taxon>
    </lineage>
</organism>
<dbReference type="Pfam" id="PF13579">
    <property type="entry name" value="Glyco_trans_4_4"/>
    <property type="match status" value="1"/>
</dbReference>
<dbReference type="EMBL" id="HE804045">
    <property type="protein sequence ID" value="CCH32095.1"/>
    <property type="molecule type" value="Genomic_DNA"/>
</dbReference>
<evidence type="ECO:0000256" key="2">
    <source>
        <dbReference type="ARBA" id="ARBA00022679"/>
    </source>
</evidence>
<keyword evidence="6" id="KW-1185">Reference proteome</keyword>
<sequence>MRIAMVTSVESDLPVVDLSGALTGSGHHVVVHSTRAAEESGPQRQLESFVAALRESWAAEPPDVVHAHRWTSGLAAMVAARPLDIPIVHTYQDTTRAPAERVDVERAVCRSAARVVATSDDDLPALLRLGVRRASIAVVPYGVDWNRFTPDGPRVPRGSAHRILTAASHGVPRELVAAVHALPDAELVVFDGPPPAAGPAAADGRVVRVQAGPGDLPALVRSADIVVCGPWCDRPSILAMQAMACGVAVVSTTSVGGMSDVVVHRVAGMVPAQGGPGGLVRVLSGLLADHARREAYAIAGIDRVLARYGLDRVAEDIADVYASAVRREGS</sequence>
<accession>K0JWC3</accession>
<dbReference type="KEGG" id="sesp:BN6_48230"/>
<dbReference type="eggNOG" id="COG0438">
    <property type="taxonomic scope" value="Bacteria"/>
</dbReference>
<dbReference type="PANTHER" id="PTHR12526">
    <property type="entry name" value="GLYCOSYLTRANSFERASE"/>
    <property type="match status" value="1"/>
</dbReference>
<evidence type="ECO:0000313" key="5">
    <source>
        <dbReference type="EMBL" id="CCH32095.1"/>
    </source>
</evidence>
<evidence type="ECO:0000313" key="6">
    <source>
        <dbReference type="Proteomes" id="UP000006281"/>
    </source>
</evidence>
<evidence type="ECO:0000259" key="4">
    <source>
        <dbReference type="Pfam" id="PF13579"/>
    </source>
</evidence>
<dbReference type="PANTHER" id="PTHR12526:SF635">
    <property type="entry name" value="GLYCOSYL TRANSFERASE GROUP 1"/>
    <property type="match status" value="1"/>
</dbReference>
<dbReference type="eggNOG" id="COG0297">
    <property type="taxonomic scope" value="Bacteria"/>
</dbReference>
<name>K0JWC3_SACES</name>
<gene>
    <name evidence="5" type="primary">gtuS4-5</name>
    <name evidence="5" type="ordered locus">BN6_48230</name>
</gene>
<dbReference type="STRING" id="1179773.BN6_48230"/>